<feature type="region of interest" description="Disordered" evidence="1">
    <location>
        <begin position="1"/>
        <end position="20"/>
    </location>
</feature>
<dbReference type="RefSeq" id="WP_192744878.1">
    <property type="nucleotide sequence ID" value="NZ_JADBEJ010000005.1"/>
</dbReference>
<dbReference type="Proteomes" id="UP000656548">
    <property type="component" value="Unassembled WGS sequence"/>
</dbReference>
<sequence>MGDQRGVGNTNSESGAGLAGQAGRIGQAVISGLGQGSALVPRQLPAPVRDFTGRENQVAALNDVRPNDTVVLSTVAVVDGTGGVGKTSLVTHWAGHRRT</sequence>
<evidence type="ECO:0000313" key="3">
    <source>
        <dbReference type="Proteomes" id="UP000656548"/>
    </source>
</evidence>
<dbReference type="EMBL" id="JADBEJ010000005">
    <property type="protein sequence ID" value="MBE1577759.1"/>
    <property type="molecule type" value="Genomic_DNA"/>
</dbReference>
<evidence type="ECO:0000313" key="2">
    <source>
        <dbReference type="EMBL" id="MBE1577759.1"/>
    </source>
</evidence>
<keyword evidence="3" id="KW-1185">Reference proteome</keyword>
<dbReference type="InterPro" id="IPR027417">
    <property type="entry name" value="P-loop_NTPase"/>
</dbReference>
<organism evidence="2 3">
    <name type="scientific">Amycolatopsis roodepoortensis</name>
    <dbReference type="NCBI Taxonomy" id="700274"/>
    <lineage>
        <taxon>Bacteria</taxon>
        <taxon>Bacillati</taxon>
        <taxon>Actinomycetota</taxon>
        <taxon>Actinomycetes</taxon>
        <taxon>Pseudonocardiales</taxon>
        <taxon>Pseudonocardiaceae</taxon>
        <taxon>Amycolatopsis</taxon>
    </lineage>
</organism>
<gene>
    <name evidence="2" type="ORF">H4W30_004819</name>
</gene>
<reference evidence="2 3" key="1">
    <citation type="submission" date="2020-10" db="EMBL/GenBank/DDBJ databases">
        <title>Sequencing the genomes of 1000 actinobacteria strains.</title>
        <authorList>
            <person name="Klenk H.-P."/>
        </authorList>
    </citation>
    <scope>NUCLEOTIDE SEQUENCE [LARGE SCALE GENOMIC DNA]</scope>
    <source>
        <strain evidence="2 3">DSM 46661</strain>
    </source>
</reference>
<comment type="caution">
    <text evidence="2">The sequence shown here is derived from an EMBL/GenBank/DDBJ whole genome shotgun (WGS) entry which is preliminary data.</text>
</comment>
<evidence type="ECO:0008006" key="4">
    <source>
        <dbReference type="Google" id="ProtNLM"/>
    </source>
</evidence>
<name>A0ABR9LAN8_9PSEU</name>
<protein>
    <recommendedName>
        <fullName evidence="4">ATP-binding protein</fullName>
    </recommendedName>
</protein>
<proteinExistence type="predicted"/>
<dbReference type="Gene3D" id="3.40.50.300">
    <property type="entry name" value="P-loop containing nucleotide triphosphate hydrolases"/>
    <property type="match status" value="1"/>
</dbReference>
<accession>A0ABR9LAN8</accession>
<evidence type="ECO:0000256" key="1">
    <source>
        <dbReference type="SAM" id="MobiDB-lite"/>
    </source>
</evidence>